<proteinExistence type="predicted"/>
<dbReference type="HOGENOM" id="CLU_201526_0_0_1"/>
<name>A7T490_NEMVE</name>
<accession>A7T490</accession>
<protein>
    <submittedName>
        <fullName evidence="1">Uncharacterized protein</fullName>
    </submittedName>
</protein>
<organism evidence="1 2">
    <name type="scientific">Nematostella vectensis</name>
    <name type="common">Starlet sea anemone</name>
    <dbReference type="NCBI Taxonomy" id="45351"/>
    <lineage>
        <taxon>Eukaryota</taxon>
        <taxon>Metazoa</taxon>
        <taxon>Cnidaria</taxon>
        <taxon>Anthozoa</taxon>
        <taxon>Hexacorallia</taxon>
        <taxon>Actiniaria</taxon>
        <taxon>Edwardsiidae</taxon>
        <taxon>Nematostella</taxon>
    </lineage>
</organism>
<gene>
    <name evidence="1" type="ORF">NEMVEDRAFT_v1g426</name>
</gene>
<evidence type="ECO:0000313" key="2">
    <source>
        <dbReference type="Proteomes" id="UP000001593"/>
    </source>
</evidence>
<dbReference type="Proteomes" id="UP000001593">
    <property type="component" value="Unassembled WGS sequence"/>
</dbReference>
<dbReference type="PhylomeDB" id="A7T490"/>
<keyword evidence="2" id="KW-1185">Reference proteome</keyword>
<feature type="non-terminal residue" evidence="1">
    <location>
        <position position="52"/>
    </location>
</feature>
<dbReference type="InParanoid" id="A7T490"/>
<dbReference type="EMBL" id="DS470805">
    <property type="protein sequence ID" value="EDO29223.1"/>
    <property type="molecule type" value="Genomic_DNA"/>
</dbReference>
<evidence type="ECO:0000313" key="1">
    <source>
        <dbReference type="EMBL" id="EDO29223.1"/>
    </source>
</evidence>
<reference evidence="1 2" key="1">
    <citation type="journal article" date="2007" name="Science">
        <title>Sea anemone genome reveals ancestral eumetazoan gene repertoire and genomic organization.</title>
        <authorList>
            <person name="Putnam N.H."/>
            <person name="Srivastava M."/>
            <person name="Hellsten U."/>
            <person name="Dirks B."/>
            <person name="Chapman J."/>
            <person name="Salamov A."/>
            <person name="Terry A."/>
            <person name="Shapiro H."/>
            <person name="Lindquist E."/>
            <person name="Kapitonov V.V."/>
            <person name="Jurka J."/>
            <person name="Genikhovich G."/>
            <person name="Grigoriev I.V."/>
            <person name="Lucas S.M."/>
            <person name="Steele R.E."/>
            <person name="Finnerty J.R."/>
            <person name="Technau U."/>
            <person name="Martindale M.Q."/>
            <person name="Rokhsar D.S."/>
        </authorList>
    </citation>
    <scope>NUCLEOTIDE SEQUENCE [LARGE SCALE GENOMIC DNA]</scope>
    <source>
        <strain evidence="2">CH2 X CH6</strain>
    </source>
</reference>
<dbReference type="AlphaFoldDB" id="A7T490"/>
<sequence length="52" mass="5880">PCTSKTKPLIPCSPVYSLIHNLHPYDLVLDIVDPYYQPLKPCTPFTSSCYPI</sequence>
<feature type="non-terminal residue" evidence="1">
    <location>
        <position position="1"/>
    </location>
</feature>